<evidence type="ECO:0000313" key="4">
    <source>
        <dbReference type="EMBL" id="TWE11964.1"/>
    </source>
</evidence>
<dbReference type="SUPFAM" id="SSF56112">
    <property type="entry name" value="Protein kinase-like (PK-like)"/>
    <property type="match status" value="1"/>
</dbReference>
<dbReference type="InterPro" id="IPR015424">
    <property type="entry name" value="PyrdxlP-dep_Trfase"/>
</dbReference>
<keyword evidence="4" id="KW-0808">Transferase</keyword>
<dbReference type="Gene3D" id="3.90.1200.10">
    <property type="match status" value="1"/>
</dbReference>
<sequence length="904" mass="96258">MDDGNLSGLQMPPISTDPVMAVASSKWGLTGAHRELGSNQDYNLRITTTDGPVVVKIVNPAWERDTIDAQHEALAVMAAAGIPAPVPVFRADEITVDGHDLLAHVITYVDGEPLLGRAGFGTAECRLLGDIAGRVVDALAGFNHPGTQRRSQWDLRLATEVIDQLAPPLRSTLADATARLEAVQDQLPLQVIHGDVTDDNVVLTPDGDAAVIDFGDLSLSWRCAELAVTAAGVLGKTSDDVAAVLAVVDAFAGRVNLTDAELTAVWPLIVLRTGVLVACSDDLTADGTNSYAAVRSAGERRSLQIALALDAEEMTWLIRGTGQHLRRLDLTGVIESVTPVDLGVTSERWDDGAWLTPDAWHDGLPLSRKAPAYSTRYGEYRLDRAHPLSAQGTADVFALGIEVLLPTGTKLPELPSGVTAFGLDANNTVVADAVWLQACTLPGTPPRFVSAHAEHVWRNICPDPSPLVGTDVAAPAPQAEAILQQRDSHFAAVQEHYYDDPPQIERGWREFLIDTRANVYVDVVNNVATTGHAHPHLTRAAQRQWSLLNTNSRFHYAGSAALSQRLAALAPDGLDQVFLVNSGSEAVDLALRLAMTATGRARMLAAREAYHGWTIGSDAVTSSLGDNPRAMESRPAWVELMDAPNQIRGTHRGPDSAAAYLSDLDDQLAAIDTDQIAGVILEPIFGNGGGVALPDGYLAGVYERVRALGGVCISDEVQVGYGRTGHYFWGFEQQSVVPDIITVAKSMGNGQPLGAVVTTAAIAEAFAAEGSFFSSAGGSPVSCAIGMAVLDVMEREQLQHNALVVGDHFRTELQRLADRHQAIGAVHGFGLYLGVELVTDRESFTPATDLATDVCESLLREGCIVQATGDGHNVLKIKPPLVVTADSVDFVVAAIDRVLTRLSD</sequence>
<dbReference type="InterPro" id="IPR005814">
    <property type="entry name" value="Aminotrans_3"/>
</dbReference>
<feature type="domain" description="Aminoglycoside phosphotransferase" evidence="3">
    <location>
        <begin position="42"/>
        <end position="234"/>
    </location>
</feature>
<name>A0A561E8L6_9MICO</name>
<evidence type="ECO:0000313" key="5">
    <source>
        <dbReference type="Proteomes" id="UP000318297"/>
    </source>
</evidence>
<reference evidence="4 5" key="1">
    <citation type="submission" date="2019-06" db="EMBL/GenBank/DDBJ databases">
        <title>Sequencing the genomes of 1000 actinobacteria strains.</title>
        <authorList>
            <person name="Klenk H.-P."/>
        </authorList>
    </citation>
    <scope>NUCLEOTIDE SEQUENCE [LARGE SCALE GENOMIC DNA]</scope>
    <source>
        <strain evidence="4 5">DSM 19560</strain>
    </source>
</reference>
<evidence type="ECO:0000256" key="2">
    <source>
        <dbReference type="ARBA" id="ARBA00022898"/>
    </source>
</evidence>
<protein>
    <submittedName>
        <fullName evidence="4">4-aminobutyrate aminotransferase-like enzyme</fullName>
    </submittedName>
</protein>
<dbReference type="Pfam" id="PF00202">
    <property type="entry name" value="Aminotran_3"/>
    <property type="match status" value="1"/>
</dbReference>
<dbReference type="InterPro" id="IPR011009">
    <property type="entry name" value="Kinase-like_dom_sf"/>
</dbReference>
<dbReference type="InterPro" id="IPR049704">
    <property type="entry name" value="Aminotrans_3_PPA_site"/>
</dbReference>
<dbReference type="SUPFAM" id="SSF53383">
    <property type="entry name" value="PLP-dependent transferases"/>
    <property type="match status" value="1"/>
</dbReference>
<keyword evidence="4" id="KW-0032">Aminotransferase</keyword>
<comment type="similarity">
    <text evidence="1">Belongs to the class-III pyridoxal-phosphate-dependent aminotransferase family.</text>
</comment>
<dbReference type="OrthoDB" id="9801834at2"/>
<dbReference type="Proteomes" id="UP000318297">
    <property type="component" value="Unassembled WGS sequence"/>
</dbReference>
<keyword evidence="5" id="KW-1185">Reference proteome</keyword>
<dbReference type="GO" id="GO:0008483">
    <property type="term" value="F:transaminase activity"/>
    <property type="evidence" value="ECO:0007669"/>
    <property type="project" value="UniProtKB-KW"/>
</dbReference>
<dbReference type="AlphaFoldDB" id="A0A561E8L6"/>
<dbReference type="Pfam" id="PF01636">
    <property type="entry name" value="APH"/>
    <property type="match status" value="1"/>
</dbReference>
<dbReference type="CDD" id="cd00610">
    <property type="entry name" value="OAT_like"/>
    <property type="match status" value="1"/>
</dbReference>
<evidence type="ECO:0000256" key="1">
    <source>
        <dbReference type="ARBA" id="ARBA00008954"/>
    </source>
</evidence>
<gene>
    <name evidence="4" type="ORF">BKA23_0758</name>
</gene>
<accession>A0A561E8L6</accession>
<evidence type="ECO:0000259" key="3">
    <source>
        <dbReference type="Pfam" id="PF01636"/>
    </source>
</evidence>
<dbReference type="PROSITE" id="PS00600">
    <property type="entry name" value="AA_TRANSFER_CLASS_3"/>
    <property type="match status" value="1"/>
</dbReference>
<organism evidence="4 5">
    <name type="scientific">Rudaeicoccus suwonensis</name>
    <dbReference type="NCBI Taxonomy" id="657409"/>
    <lineage>
        <taxon>Bacteria</taxon>
        <taxon>Bacillati</taxon>
        <taxon>Actinomycetota</taxon>
        <taxon>Actinomycetes</taxon>
        <taxon>Micrococcales</taxon>
        <taxon>Dermacoccaceae</taxon>
        <taxon>Rudaeicoccus</taxon>
    </lineage>
</organism>
<dbReference type="PANTHER" id="PTHR45688:SF13">
    <property type="entry name" value="ALANINE--GLYOXYLATE AMINOTRANSFERASE 2-LIKE"/>
    <property type="match status" value="1"/>
</dbReference>
<comment type="caution">
    <text evidence="4">The sequence shown here is derived from an EMBL/GenBank/DDBJ whole genome shotgun (WGS) entry which is preliminary data.</text>
</comment>
<dbReference type="Gene3D" id="3.40.640.10">
    <property type="entry name" value="Type I PLP-dependent aspartate aminotransferase-like (Major domain)"/>
    <property type="match status" value="1"/>
</dbReference>
<dbReference type="RefSeq" id="WP_145225588.1">
    <property type="nucleotide sequence ID" value="NZ_VIVQ01000001.1"/>
</dbReference>
<dbReference type="InterPro" id="IPR015421">
    <property type="entry name" value="PyrdxlP-dep_Trfase_major"/>
</dbReference>
<proteinExistence type="inferred from homology"/>
<dbReference type="InterPro" id="IPR015422">
    <property type="entry name" value="PyrdxlP-dep_Trfase_small"/>
</dbReference>
<dbReference type="GO" id="GO:0030170">
    <property type="term" value="F:pyridoxal phosphate binding"/>
    <property type="evidence" value="ECO:0007669"/>
    <property type="project" value="InterPro"/>
</dbReference>
<keyword evidence="2" id="KW-0663">Pyridoxal phosphate</keyword>
<dbReference type="InterPro" id="IPR002575">
    <property type="entry name" value="Aminoglycoside_PTrfase"/>
</dbReference>
<dbReference type="PANTHER" id="PTHR45688">
    <property type="match status" value="1"/>
</dbReference>
<dbReference type="EMBL" id="VIVQ01000001">
    <property type="protein sequence ID" value="TWE11964.1"/>
    <property type="molecule type" value="Genomic_DNA"/>
</dbReference>
<dbReference type="Gene3D" id="3.90.1150.10">
    <property type="entry name" value="Aspartate Aminotransferase, domain 1"/>
    <property type="match status" value="1"/>
</dbReference>